<dbReference type="KEGG" id="fgi:OP10G_3824"/>
<dbReference type="AlphaFoldDB" id="A0A068NV03"/>
<protein>
    <submittedName>
        <fullName evidence="1">Uncharacterized protein</fullName>
    </submittedName>
</protein>
<reference evidence="1 2" key="1">
    <citation type="journal article" date="2014" name="PLoS ONE">
        <title>The first complete genome sequence of the class fimbriimonadia in the phylum armatimonadetes.</title>
        <authorList>
            <person name="Hu Z.Y."/>
            <person name="Wang Y.Z."/>
            <person name="Im W.T."/>
            <person name="Wang S.Y."/>
            <person name="Zhao G.P."/>
            <person name="Zheng H.J."/>
            <person name="Quan Z.X."/>
        </authorList>
    </citation>
    <scope>NUCLEOTIDE SEQUENCE [LARGE SCALE GENOMIC DNA]</scope>
    <source>
        <strain evidence="1">Gsoil 348</strain>
    </source>
</reference>
<dbReference type="RefSeq" id="WP_144241248.1">
    <property type="nucleotide sequence ID" value="NZ_CP007139.1"/>
</dbReference>
<evidence type="ECO:0000313" key="2">
    <source>
        <dbReference type="Proteomes" id="UP000027982"/>
    </source>
</evidence>
<sequence length="77" mass="8780">MTPPRMKKLRLPEAAYNGQKTVSFTACELHRRPKLADPEIVRACVHLLAGATNEFARPSRLHHHAGLCPRERYLHGR</sequence>
<organism evidence="1 2">
    <name type="scientific">Fimbriimonas ginsengisoli Gsoil 348</name>
    <dbReference type="NCBI Taxonomy" id="661478"/>
    <lineage>
        <taxon>Bacteria</taxon>
        <taxon>Bacillati</taxon>
        <taxon>Armatimonadota</taxon>
        <taxon>Fimbriimonadia</taxon>
        <taxon>Fimbriimonadales</taxon>
        <taxon>Fimbriimonadaceae</taxon>
        <taxon>Fimbriimonas</taxon>
    </lineage>
</organism>
<gene>
    <name evidence="1" type="ORF">OP10G_3824</name>
</gene>
<dbReference type="EMBL" id="CP007139">
    <property type="protein sequence ID" value="AIE87192.1"/>
    <property type="molecule type" value="Genomic_DNA"/>
</dbReference>
<accession>A0A068NV03</accession>
<dbReference type="OrthoDB" id="9798161at2"/>
<dbReference type="HOGENOM" id="CLU_2632844_0_0_0"/>
<dbReference type="Proteomes" id="UP000027982">
    <property type="component" value="Chromosome"/>
</dbReference>
<keyword evidence="2" id="KW-1185">Reference proteome</keyword>
<proteinExistence type="predicted"/>
<evidence type="ECO:0000313" key="1">
    <source>
        <dbReference type="EMBL" id="AIE87192.1"/>
    </source>
</evidence>
<name>A0A068NV03_FIMGI</name>